<keyword evidence="1" id="KW-0812">Transmembrane</keyword>
<keyword evidence="1" id="KW-0472">Membrane</keyword>
<name>A0A1F6BG64_9BACT</name>
<dbReference type="Proteomes" id="UP000176228">
    <property type="component" value="Unassembled WGS sequence"/>
</dbReference>
<reference evidence="2 3" key="1">
    <citation type="journal article" date="2016" name="Nat. Commun.">
        <title>Thousands of microbial genomes shed light on interconnected biogeochemical processes in an aquifer system.</title>
        <authorList>
            <person name="Anantharaman K."/>
            <person name="Brown C.T."/>
            <person name="Hug L.A."/>
            <person name="Sharon I."/>
            <person name="Castelle C.J."/>
            <person name="Probst A.J."/>
            <person name="Thomas B.C."/>
            <person name="Singh A."/>
            <person name="Wilkins M.J."/>
            <person name="Karaoz U."/>
            <person name="Brodie E.L."/>
            <person name="Williams K.H."/>
            <person name="Hubbard S.S."/>
            <person name="Banfield J.F."/>
        </authorList>
    </citation>
    <scope>NUCLEOTIDE SEQUENCE [LARGE SCALE GENOMIC DNA]</scope>
</reference>
<dbReference type="EMBL" id="MFJU01000024">
    <property type="protein sequence ID" value="OGG35900.1"/>
    <property type="molecule type" value="Genomic_DNA"/>
</dbReference>
<accession>A0A1F6BG64</accession>
<proteinExistence type="predicted"/>
<evidence type="ECO:0000313" key="2">
    <source>
        <dbReference type="EMBL" id="OGG35900.1"/>
    </source>
</evidence>
<protein>
    <submittedName>
        <fullName evidence="2">Uncharacterized protein</fullName>
    </submittedName>
</protein>
<keyword evidence="1" id="KW-1133">Transmembrane helix</keyword>
<feature type="transmembrane region" description="Helical" evidence="1">
    <location>
        <begin position="20"/>
        <end position="38"/>
    </location>
</feature>
<comment type="caution">
    <text evidence="2">The sequence shown here is derived from an EMBL/GenBank/DDBJ whole genome shotgun (WGS) entry which is preliminary data.</text>
</comment>
<evidence type="ECO:0000256" key="1">
    <source>
        <dbReference type="SAM" id="Phobius"/>
    </source>
</evidence>
<evidence type="ECO:0000313" key="3">
    <source>
        <dbReference type="Proteomes" id="UP000176228"/>
    </source>
</evidence>
<dbReference type="AlphaFoldDB" id="A0A1F6BG64"/>
<gene>
    <name evidence="2" type="ORF">A2968_07345</name>
</gene>
<organism evidence="2 3">
    <name type="scientific">Candidatus Gottesmanbacteria bacterium RIFCSPLOWO2_01_FULL_42_22</name>
    <dbReference type="NCBI Taxonomy" id="1798391"/>
    <lineage>
        <taxon>Bacteria</taxon>
        <taxon>Candidatus Gottesmaniibacteriota</taxon>
    </lineage>
</organism>
<sequence length="93" mass="10496">MSKKFDAVKEILRENTKGLILSLLWLVLLISVVVFLIVKLTAKTPKASNFEECTQLSDSRILESYPERCITAGGQSFTRKLSDEEQENLLPPL</sequence>